<protein>
    <submittedName>
        <fullName evidence="1">Uncharacterized protein</fullName>
    </submittedName>
</protein>
<evidence type="ECO:0000313" key="1">
    <source>
        <dbReference type="EMBL" id="OGC92329.1"/>
    </source>
</evidence>
<dbReference type="EMBL" id="MEXH01000017">
    <property type="protein sequence ID" value="OGC92329.1"/>
    <property type="molecule type" value="Genomic_DNA"/>
</dbReference>
<reference evidence="1 2" key="1">
    <citation type="journal article" date="2016" name="Nat. Commun.">
        <title>Thousands of microbial genomes shed light on interconnected biogeochemical processes in an aquifer system.</title>
        <authorList>
            <person name="Anantharaman K."/>
            <person name="Brown C.T."/>
            <person name="Hug L.A."/>
            <person name="Sharon I."/>
            <person name="Castelle C.J."/>
            <person name="Probst A.J."/>
            <person name="Thomas B.C."/>
            <person name="Singh A."/>
            <person name="Wilkins M.J."/>
            <person name="Karaoz U."/>
            <person name="Brodie E.L."/>
            <person name="Williams K.H."/>
            <person name="Hubbard S.S."/>
            <person name="Banfield J.F."/>
        </authorList>
    </citation>
    <scope>NUCLEOTIDE SEQUENCE [LARGE SCALE GENOMIC DNA]</scope>
</reference>
<evidence type="ECO:0000313" key="2">
    <source>
        <dbReference type="Proteomes" id="UP000178176"/>
    </source>
</evidence>
<dbReference type="AlphaFoldDB" id="A0A1F4YEB0"/>
<proteinExistence type="predicted"/>
<dbReference type="Proteomes" id="UP000178176">
    <property type="component" value="Unassembled WGS sequence"/>
</dbReference>
<accession>A0A1F4YEB0</accession>
<organism evidence="1 2">
    <name type="scientific">Candidatus Amesbacteria bacterium RIFCSPHIGHO2_01_FULL_48_32b</name>
    <dbReference type="NCBI Taxonomy" id="1797253"/>
    <lineage>
        <taxon>Bacteria</taxon>
        <taxon>Candidatus Amesiibacteriota</taxon>
    </lineage>
</organism>
<gene>
    <name evidence="1" type="ORF">A2876_04730</name>
</gene>
<sequence>MKYKEFAVGAGLLLALGTGRAGAFYSYEEMGTKAKAFEPQANFDVAGMVMSNSKFDETQANIPEVFGFVTTLAETGVSQAGQALDLKYVSDVYVAFSPQNEIQIWLKWERIPTPIMVNLSFAYALNLGVDLEIESVTMGIVKFPGKWLKGSDKFLEDIISEILSDLKEKYSLEVLEVWTEGEKITFRTRVIDLDWLAK</sequence>
<name>A0A1F4YEB0_9BACT</name>
<comment type="caution">
    <text evidence="1">The sequence shown here is derived from an EMBL/GenBank/DDBJ whole genome shotgun (WGS) entry which is preliminary data.</text>
</comment>